<feature type="compositionally biased region" description="Low complexity" evidence="1">
    <location>
        <begin position="24"/>
        <end position="33"/>
    </location>
</feature>
<feature type="compositionally biased region" description="Basic residues" evidence="1">
    <location>
        <begin position="1"/>
        <end position="13"/>
    </location>
</feature>
<evidence type="ECO:0000256" key="1">
    <source>
        <dbReference type="SAM" id="MobiDB-lite"/>
    </source>
</evidence>
<sequence>MRHPLAPCRHKNPAKSGGRRGDAASRSASLSRAECTVKGANG</sequence>
<dbReference type="AlphaFoldDB" id="A0A4P8GLQ5"/>
<feature type="region of interest" description="Disordered" evidence="1">
    <location>
        <begin position="1"/>
        <end position="42"/>
    </location>
</feature>
<reference evidence="2" key="1">
    <citation type="submission" date="2019-01" db="EMBL/GenBank/DDBJ databases">
        <title>Genetic and biochemical characterization of FRI-3, a novel variant of the Ambler class A carbapenemase FRI-1.</title>
        <authorList>
            <person name="Schauer J.M."/>
            <person name="Gatermann S.G."/>
            <person name="Pfennigwerth N.E."/>
        </authorList>
    </citation>
    <scope>NUCLEOTIDE SEQUENCE</scope>
    <source>
        <plasmid evidence="2">pNRZ-28021</plasmid>
    </source>
</reference>
<name>A0A4P8GLQ5_ENTCL</name>
<keyword evidence="2" id="KW-0614">Plasmid</keyword>
<organism evidence="2">
    <name type="scientific">Enterobacter cloacae</name>
    <dbReference type="NCBI Taxonomy" id="550"/>
    <lineage>
        <taxon>Bacteria</taxon>
        <taxon>Pseudomonadati</taxon>
        <taxon>Pseudomonadota</taxon>
        <taxon>Gammaproteobacteria</taxon>
        <taxon>Enterobacterales</taxon>
        <taxon>Enterobacteriaceae</taxon>
        <taxon>Enterobacter</taxon>
        <taxon>Enterobacter cloacae complex</taxon>
    </lineage>
</organism>
<protein>
    <submittedName>
        <fullName evidence="2">Uncharacterized protein</fullName>
    </submittedName>
</protein>
<proteinExistence type="predicted"/>
<evidence type="ECO:0000313" key="2">
    <source>
        <dbReference type="EMBL" id="QCO95754.1"/>
    </source>
</evidence>
<accession>A0A4P8GLQ5</accession>
<dbReference type="EMBL" id="MK471334">
    <property type="protein sequence ID" value="QCO95754.1"/>
    <property type="molecule type" value="Genomic_DNA"/>
</dbReference>
<geneLocation type="plasmid" evidence="2">
    <name>pNRZ-28021</name>
</geneLocation>